<feature type="binding site" evidence="13">
    <location>
        <position position="78"/>
    </location>
    <ligand>
        <name>pyruvate</name>
        <dbReference type="ChEBI" id="CHEBI:15361"/>
    </ligand>
</feature>
<dbReference type="Proteomes" id="UP001154114">
    <property type="component" value="Chromosome 20"/>
</dbReference>
<sequence length="332" mass="35938">MKRLNPNALPIMPRPISPVPGPPWQPDLIEVSFRVSGLMPPVFTPLNDDLTINYEVIPAYAKFLVDSGIKAVLVGGTTGEHMALSLEDRKKVIDAWLKTAKTTGLHIQVQVGGAPLADVVNLASYCQEVGVDSLLTLPELYFKPQTVEQLVFYVAQIAKAAPKLPVLYYHIPSMSKVEISMPAFVTAATASIPNFKGLKFTSNDLSEGAQVLRALKNDQEMFLGADTLLAPAGLLGIRSSIGTSYNMFPRLAQDILDAVANNEVLKARALQEKLSLAIEAHTSEGPWVPIMKAGMEIVTGIKVGPPALPQKPLSDEAKQRIQARLRLLGLCN</sequence>
<evidence type="ECO:0000256" key="10">
    <source>
        <dbReference type="ARBA" id="ARBA00044906"/>
    </source>
</evidence>
<evidence type="ECO:0000256" key="1">
    <source>
        <dbReference type="ARBA" id="ARBA00004496"/>
    </source>
</evidence>
<protein>
    <recommendedName>
        <fullName evidence="5">N-acetylneuraminate lyase</fullName>
        <ecNumber evidence="5">4.1.3.3</ecNumber>
    </recommendedName>
</protein>
<comment type="subunit">
    <text evidence="4">Homotetramer.</text>
</comment>
<comment type="pathway">
    <text evidence="2">Amino-sugar metabolism; N-acetylneuraminate degradation.</text>
</comment>
<comment type="similarity">
    <text evidence="3">Belongs to the DapA family. NanA subfamily.</text>
</comment>
<comment type="catalytic activity">
    <reaction evidence="10">
        <text>aceneuramate = aldehydo-N-acetyl-D-mannosamine + pyruvate</text>
        <dbReference type="Rhea" id="RHEA:23296"/>
        <dbReference type="ChEBI" id="CHEBI:15361"/>
        <dbReference type="ChEBI" id="CHEBI:17122"/>
        <dbReference type="ChEBI" id="CHEBI:173083"/>
        <dbReference type="EC" id="4.1.3.3"/>
    </reaction>
</comment>
<comment type="subcellular location">
    <subcellularLocation>
        <location evidence="1">Cytoplasm</location>
    </subcellularLocation>
</comment>
<evidence type="ECO:0000256" key="9">
    <source>
        <dbReference type="ARBA" id="ARBA00023277"/>
    </source>
</evidence>
<keyword evidence="6" id="KW-0963">Cytoplasm</keyword>
<evidence type="ECO:0000256" key="11">
    <source>
        <dbReference type="PIRNR" id="PIRNR001365"/>
    </source>
</evidence>
<dbReference type="SMART" id="SM01130">
    <property type="entry name" value="DHDPS"/>
    <property type="match status" value="1"/>
</dbReference>
<dbReference type="AlphaFoldDB" id="A0A9P0BMU2"/>
<evidence type="ECO:0000256" key="13">
    <source>
        <dbReference type="PIRSR" id="PIRSR001365-2"/>
    </source>
</evidence>
<evidence type="ECO:0000313" key="15">
    <source>
        <dbReference type="Proteomes" id="UP001154114"/>
    </source>
</evidence>
<proteinExistence type="inferred from homology"/>
<dbReference type="PANTHER" id="PTHR12128:SF21">
    <property type="entry name" value="N-ACETYLNEURAMINATE LYASE"/>
    <property type="match status" value="1"/>
</dbReference>
<dbReference type="GO" id="GO:0005737">
    <property type="term" value="C:cytoplasm"/>
    <property type="evidence" value="ECO:0007669"/>
    <property type="project" value="UniProtKB-SubCell"/>
</dbReference>
<evidence type="ECO:0000256" key="4">
    <source>
        <dbReference type="ARBA" id="ARBA00011881"/>
    </source>
</evidence>
<keyword evidence="7 11" id="KW-0456">Lyase</keyword>
<keyword evidence="9" id="KW-0119">Carbohydrate metabolism</keyword>
<evidence type="ECO:0000256" key="6">
    <source>
        <dbReference type="ARBA" id="ARBA00022490"/>
    </source>
</evidence>
<evidence type="ECO:0000256" key="5">
    <source>
        <dbReference type="ARBA" id="ARBA00012911"/>
    </source>
</evidence>
<evidence type="ECO:0000256" key="7">
    <source>
        <dbReference type="ARBA" id="ARBA00023239"/>
    </source>
</evidence>
<dbReference type="PRINTS" id="PR00146">
    <property type="entry name" value="DHPICSNTHASE"/>
</dbReference>
<gene>
    <name evidence="14" type="ORF">CINC_LOCUS6334</name>
</gene>
<feature type="binding site" evidence="13">
    <location>
        <position position="241"/>
    </location>
    <ligand>
        <name>pyruvate</name>
        <dbReference type="ChEBI" id="CHEBI:15361"/>
    </ligand>
</feature>
<evidence type="ECO:0000256" key="3">
    <source>
        <dbReference type="ARBA" id="ARBA00006324"/>
    </source>
</evidence>
<evidence type="ECO:0000256" key="2">
    <source>
        <dbReference type="ARBA" id="ARBA00004878"/>
    </source>
</evidence>
<dbReference type="PANTHER" id="PTHR12128">
    <property type="entry name" value="DIHYDRODIPICOLINATE SYNTHASE"/>
    <property type="match status" value="1"/>
</dbReference>
<feature type="active site" description="Schiff-base intermediate with substrate" evidence="12">
    <location>
        <position position="199"/>
    </location>
</feature>
<name>A0A9P0BMU2_CHRIL</name>
<evidence type="ECO:0000313" key="14">
    <source>
        <dbReference type="EMBL" id="CAH0594376.1"/>
    </source>
</evidence>
<accession>A0A9P0BMU2</accession>
<keyword evidence="15" id="KW-1185">Reference proteome</keyword>
<dbReference type="OrthoDB" id="191315at2759"/>
<feature type="active site" description="Proton donor/acceptor" evidence="12">
    <location>
        <position position="169"/>
    </location>
</feature>
<dbReference type="GO" id="GO:0008747">
    <property type="term" value="F:N-acetylneuraminate lyase activity"/>
    <property type="evidence" value="ECO:0007669"/>
    <property type="project" value="UniProtKB-EC"/>
</dbReference>
<evidence type="ECO:0000256" key="8">
    <source>
        <dbReference type="ARBA" id="ARBA00023270"/>
    </source>
</evidence>
<dbReference type="InterPro" id="IPR002220">
    <property type="entry name" value="DapA-like"/>
</dbReference>
<evidence type="ECO:0000256" key="12">
    <source>
        <dbReference type="PIRSR" id="PIRSR001365-1"/>
    </source>
</evidence>
<reference evidence="14" key="1">
    <citation type="submission" date="2021-12" db="EMBL/GenBank/DDBJ databases">
        <authorList>
            <person name="King R."/>
        </authorList>
    </citation>
    <scope>NUCLEOTIDE SEQUENCE</scope>
</reference>
<dbReference type="EC" id="4.1.3.3" evidence="5"/>
<dbReference type="InterPro" id="IPR013785">
    <property type="entry name" value="Aldolase_TIM"/>
</dbReference>
<dbReference type="Gene3D" id="3.20.20.70">
    <property type="entry name" value="Aldolase class I"/>
    <property type="match status" value="1"/>
</dbReference>
<dbReference type="PIRSF" id="PIRSF001365">
    <property type="entry name" value="DHDPS"/>
    <property type="match status" value="1"/>
</dbReference>
<organism evidence="14 15">
    <name type="scientific">Chrysodeixis includens</name>
    <name type="common">Soybean looper</name>
    <name type="synonym">Pseudoplusia includens</name>
    <dbReference type="NCBI Taxonomy" id="689277"/>
    <lineage>
        <taxon>Eukaryota</taxon>
        <taxon>Metazoa</taxon>
        <taxon>Ecdysozoa</taxon>
        <taxon>Arthropoda</taxon>
        <taxon>Hexapoda</taxon>
        <taxon>Insecta</taxon>
        <taxon>Pterygota</taxon>
        <taxon>Neoptera</taxon>
        <taxon>Endopterygota</taxon>
        <taxon>Lepidoptera</taxon>
        <taxon>Glossata</taxon>
        <taxon>Ditrysia</taxon>
        <taxon>Noctuoidea</taxon>
        <taxon>Noctuidae</taxon>
        <taxon>Plusiinae</taxon>
        <taxon>Chrysodeixis</taxon>
    </lineage>
</organism>
<dbReference type="EMBL" id="LR824023">
    <property type="protein sequence ID" value="CAH0594376.1"/>
    <property type="molecule type" value="Genomic_DNA"/>
</dbReference>
<keyword evidence="8" id="KW-0704">Schiff base</keyword>
<dbReference type="Pfam" id="PF00701">
    <property type="entry name" value="DHDPS"/>
    <property type="match status" value="1"/>
</dbReference>
<dbReference type="SUPFAM" id="SSF51569">
    <property type="entry name" value="Aldolase"/>
    <property type="match status" value="1"/>
</dbReference>